<comment type="caution">
    <text evidence="2">The sequence shown here is derived from an EMBL/GenBank/DDBJ whole genome shotgun (WGS) entry which is preliminary data.</text>
</comment>
<dbReference type="PANTHER" id="PTHR10285">
    <property type="entry name" value="URIDINE KINASE"/>
    <property type="match status" value="1"/>
</dbReference>
<dbReference type="SUPFAM" id="SSF52540">
    <property type="entry name" value="P-loop containing nucleoside triphosphate hydrolases"/>
    <property type="match status" value="1"/>
</dbReference>
<dbReference type="Gene3D" id="3.40.50.300">
    <property type="entry name" value="P-loop containing nucleotide triphosphate hydrolases"/>
    <property type="match status" value="1"/>
</dbReference>
<organism evidence="2 3">
    <name type="scientific">Candidatus Electrothrix marina</name>
    <dbReference type="NCBI Taxonomy" id="1859130"/>
    <lineage>
        <taxon>Bacteria</taxon>
        <taxon>Pseudomonadati</taxon>
        <taxon>Thermodesulfobacteriota</taxon>
        <taxon>Desulfobulbia</taxon>
        <taxon>Desulfobulbales</taxon>
        <taxon>Desulfobulbaceae</taxon>
        <taxon>Candidatus Electrothrix</taxon>
    </lineage>
</organism>
<gene>
    <name evidence="2" type="ORF">VU01_10457</name>
</gene>
<dbReference type="InterPro" id="IPR006083">
    <property type="entry name" value="PRK/URK"/>
</dbReference>
<dbReference type="Pfam" id="PF00485">
    <property type="entry name" value="PRK"/>
    <property type="match status" value="1"/>
</dbReference>
<name>A0A444JG32_9BACT</name>
<dbReference type="EC" id="2.7.1.48" evidence="2"/>
<sequence length="218" mass="24482">MNSKPPENIPPPLFPFFTAKPIKELLKAIERSASKPLLIAICGGSCSGKTSLAEYLVSLNIGKALPMDAYYKPVSEIREYADGIPAFDAPDAFELPRLTHDLNAIRNGQAIEVPVYLYQKIKDGRDSSHTELFVPTRVTFLDGILSCCEELRPHIDFSLFIERDNQARRRSRIERDREERGVPAKQSAILFDTMQTALFKEFILPQKQAADYAVVNAP</sequence>
<reference evidence="2 3" key="1">
    <citation type="submission" date="2017-01" db="EMBL/GenBank/DDBJ databases">
        <title>The cable genome- insights into the physiology and evolution of filamentous bacteria capable of sulfide oxidation via long distance electron transfer.</title>
        <authorList>
            <person name="Schreiber L."/>
            <person name="Bjerg J.T."/>
            <person name="Boggild A."/>
            <person name="Van De Vossenberg J."/>
            <person name="Meysman F."/>
            <person name="Nielsen L.P."/>
            <person name="Schramm A."/>
            <person name="Kjeldsen K.U."/>
        </authorList>
    </citation>
    <scope>NUCLEOTIDE SEQUENCE [LARGE SCALE GENOMIC DNA]</scope>
    <source>
        <strain evidence="2">A5</strain>
    </source>
</reference>
<keyword evidence="3" id="KW-1185">Reference proteome</keyword>
<proteinExistence type="predicted"/>
<evidence type="ECO:0000259" key="1">
    <source>
        <dbReference type="Pfam" id="PF00485"/>
    </source>
</evidence>
<dbReference type="GO" id="GO:0005524">
    <property type="term" value="F:ATP binding"/>
    <property type="evidence" value="ECO:0007669"/>
    <property type="project" value="InterPro"/>
</dbReference>
<evidence type="ECO:0000313" key="2">
    <source>
        <dbReference type="EMBL" id="RWX52054.1"/>
    </source>
</evidence>
<keyword evidence="2" id="KW-0808">Transferase</keyword>
<dbReference type="Proteomes" id="UP000288892">
    <property type="component" value="Unassembled WGS sequence"/>
</dbReference>
<feature type="domain" description="Phosphoribulokinase/uridine kinase" evidence="1">
    <location>
        <begin position="38"/>
        <end position="214"/>
    </location>
</feature>
<dbReference type="PRINTS" id="PR00988">
    <property type="entry name" value="URIDINKINASE"/>
</dbReference>
<accession>A0A444JG32</accession>
<protein>
    <submittedName>
        <fullName evidence="2">Uridine kinase</fullName>
        <ecNumber evidence="2">2.7.1.48</ecNumber>
    </submittedName>
</protein>
<evidence type="ECO:0000313" key="3">
    <source>
        <dbReference type="Proteomes" id="UP000288892"/>
    </source>
</evidence>
<dbReference type="InterPro" id="IPR027417">
    <property type="entry name" value="P-loop_NTPase"/>
</dbReference>
<dbReference type="EMBL" id="MTKS01000045">
    <property type="protein sequence ID" value="RWX52054.1"/>
    <property type="molecule type" value="Genomic_DNA"/>
</dbReference>
<keyword evidence="2" id="KW-0418">Kinase</keyword>
<dbReference type="AlphaFoldDB" id="A0A444JG32"/>
<dbReference type="GO" id="GO:0004849">
    <property type="term" value="F:uridine kinase activity"/>
    <property type="evidence" value="ECO:0007669"/>
    <property type="project" value="UniProtKB-EC"/>
</dbReference>